<organism evidence="2 4">
    <name type="scientific">Segatella copri</name>
    <dbReference type="NCBI Taxonomy" id="165179"/>
    <lineage>
        <taxon>Bacteria</taxon>
        <taxon>Pseudomonadati</taxon>
        <taxon>Bacteroidota</taxon>
        <taxon>Bacteroidia</taxon>
        <taxon>Bacteroidales</taxon>
        <taxon>Prevotellaceae</taxon>
        <taxon>Segatella</taxon>
    </lineage>
</organism>
<evidence type="ECO:0000313" key="3">
    <source>
        <dbReference type="Proteomes" id="UP000405805"/>
    </source>
</evidence>
<dbReference type="OrthoDB" id="10002550at2"/>
<comment type="caution">
    <text evidence="2">The sequence shown here is derived from an EMBL/GenBank/DDBJ whole genome shotgun (WGS) entry which is preliminary data.</text>
</comment>
<protein>
    <submittedName>
        <fullName evidence="2">Uncharacterized protein</fullName>
    </submittedName>
</protein>
<evidence type="ECO:0000313" key="4">
    <source>
        <dbReference type="Proteomes" id="UP000477980"/>
    </source>
</evidence>
<reference evidence="3 4" key="1">
    <citation type="submission" date="2019-09" db="EMBL/GenBank/DDBJ databases">
        <title>Distinct polysaccharide growth profiles of human intestinal Prevotella copri isolates.</title>
        <authorList>
            <person name="Fehlner-Peach H."/>
            <person name="Magnabosco C."/>
            <person name="Raghavan V."/>
            <person name="Scher J.U."/>
            <person name="Tett A."/>
            <person name="Cox L.M."/>
            <person name="Gottsegen C."/>
            <person name="Watters A."/>
            <person name="Wiltshire- Gordon J.D."/>
            <person name="Segata N."/>
            <person name="Bonneau R."/>
            <person name="Littman D.R."/>
        </authorList>
    </citation>
    <scope>NUCLEOTIDE SEQUENCE [LARGE SCALE GENOMIC DNA]</scope>
    <source>
        <strain evidence="1">IA624</strain>
        <strain evidence="3">iA624</strain>
        <strain evidence="4">iAA917</strain>
        <strain evidence="2">IAA917</strain>
    </source>
</reference>
<dbReference type="Proteomes" id="UP000405805">
    <property type="component" value="Unassembled WGS sequence"/>
</dbReference>
<evidence type="ECO:0000313" key="1">
    <source>
        <dbReference type="EMBL" id="MQO08344.1"/>
    </source>
</evidence>
<dbReference type="RefSeq" id="WP_117662188.1">
    <property type="nucleotide sequence ID" value="NZ_CABOGV010000010.1"/>
</dbReference>
<name>A0A5P0WKZ3_9BACT</name>
<sequence>MKRLIVILGMVLMSVAVKAISWSYFYDGLWSEWSPRYFARASGNWHDFVIYNANGGSVHNYLFRITIDNPETLPDKKQRKVMFKNKQWLEFTGTIEYYICDDYPTAYDIFKKNWQWIEYNYSDTRPVIKVKKIVTIKISPTKGDKIGTYNLWWENVGFGFSFD</sequence>
<dbReference type="EMBL" id="VZBP01000013">
    <property type="protein sequence ID" value="MQO08344.1"/>
    <property type="molecule type" value="Genomic_DNA"/>
</dbReference>
<dbReference type="Proteomes" id="UP000477980">
    <property type="component" value="Unassembled WGS sequence"/>
</dbReference>
<gene>
    <name evidence="2" type="ORF">F7D25_09600</name>
    <name evidence="1" type="ORF">F7D57_01115</name>
</gene>
<evidence type="ECO:0000313" key="2">
    <source>
        <dbReference type="EMBL" id="MQP14653.1"/>
    </source>
</evidence>
<accession>A0A5P0WKZ3</accession>
<dbReference type="AlphaFoldDB" id="A0A5P0WKZ3"/>
<proteinExistence type="predicted"/>
<dbReference type="EMBL" id="VZAH01000093">
    <property type="protein sequence ID" value="MQP14653.1"/>
    <property type="molecule type" value="Genomic_DNA"/>
</dbReference>